<proteinExistence type="predicted"/>
<dbReference type="AlphaFoldDB" id="A0A6M3L8H4"/>
<reference evidence="2" key="1">
    <citation type="submission" date="2020-03" db="EMBL/GenBank/DDBJ databases">
        <title>The deep terrestrial virosphere.</title>
        <authorList>
            <person name="Holmfeldt K."/>
            <person name="Nilsson E."/>
            <person name="Simone D."/>
            <person name="Lopez-Fernandez M."/>
            <person name="Wu X."/>
            <person name="de Brujin I."/>
            <person name="Lundin D."/>
            <person name="Andersson A."/>
            <person name="Bertilsson S."/>
            <person name="Dopson M."/>
        </authorList>
    </citation>
    <scope>NUCLEOTIDE SEQUENCE</scope>
    <source>
        <strain evidence="1">MM415A00879</strain>
        <strain evidence="2">MM415B03600</strain>
    </source>
</reference>
<organism evidence="2">
    <name type="scientific">viral metagenome</name>
    <dbReference type="NCBI Taxonomy" id="1070528"/>
    <lineage>
        <taxon>unclassified sequences</taxon>
        <taxon>metagenomes</taxon>
        <taxon>organismal metagenomes</taxon>
    </lineage>
</organism>
<gene>
    <name evidence="1" type="ORF">MM415A00879_0020</name>
    <name evidence="2" type="ORF">MM415B03600_0005</name>
</gene>
<sequence>MAKNEHIITLDYSSDQIMESFTHLFGMILFSPYKKGIKYEQSKELTAKIIPMQLLLGGEFELVWNKYIDILNKNLIGLGKLIDDIKSEMEKAGKGKYKIKINVEKL</sequence>
<evidence type="ECO:0000313" key="1">
    <source>
        <dbReference type="EMBL" id="QJA79449.1"/>
    </source>
</evidence>
<dbReference type="EMBL" id="MT142931">
    <property type="protein sequence ID" value="QJA90699.1"/>
    <property type="molecule type" value="Genomic_DNA"/>
</dbReference>
<name>A0A6M3L8H4_9ZZZZ</name>
<accession>A0A6M3L8H4</accession>
<dbReference type="EMBL" id="MT142381">
    <property type="protein sequence ID" value="QJA79449.1"/>
    <property type="molecule type" value="Genomic_DNA"/>
</dbReference>
<evidence type="ECO:0000313" key="2">
    <source>
        <dbReference type="EMBL" id="QJA90699.1"/>
    </source>
</evidence>
<protein>
    <submittedName>
        <fullName evidence="2">Uncharacterized protein</fullName>
    </submittedName>
</protein>